<gene>
    <name evidence="1" type="ORF">MELE44368_17600</name>
</gene>
<dbReference type="AlphaFoldDB" id="A0A439DUH7"/>
<dbReference type="EMBL" id="ATDN01000013">
    <property type="protein sequence ID" value="RWA20311.1"/>
    <property type="molecule type" value="Genomic_DNA"/>
</dbReference>
<sequence length="533" mass="57646">MLSEIITDIRASRPTRSDGSTTTGYVYCQMVPGLMVSPRDFAKPWSPIGGVAELRSGQRPADGATDPPESVSPIIRRAYDAAFKTFNFFDKMLMVTDDGTTQYYSGGGRHVAFQYQNILSSMTAKPTPPRSAEEQARLDAATAVLEDADGNDTPKYARYKKNRNAYAKAIGDLAAQEITLLNDPERGPAAGALLLPFSAAVDDAREKWMSQGAAEVEAALATRASVGVPLSEGAILRAKNLFGAWQAAIPGIPGGLDGRIPYTYIFPSEWSQIETQDIGWTTLKHDSRTYRTHFEKHGHSLNAGQWSGSSESSSGTAGVGIFGFGFAGNYSEWESQSNSSYSNSAHDGTTFSENATNLSIELEYGICEISRPWLVTDVFHLGGWYLPGQRRGAISTGSIADQVGDHDKLLPMLPTAIVVVRNVRITAEDWGSDKATLESYWSNGHRSDSSGGESIGGNVSVPVFSFLSLTGGYRHDESEYKGDFRDEAGNDVRNDFGAYFEGNTLVINGAQVVGWLGEILPLCPPEDDPNLPE</sequence>
<keyword evidence="2" id="KW-1185">Reference proteome</keyword>
<organism evidence="1 2">
    <name type="scientific">Mycolicibacterium elephantis DSM 44368</name>
    <dbReference type="NCBI Taxonomy" id="1335622"/>
    <lineage>
        <taxon>Bacteria</taxon>
        <taxon>Bacillati</taxon>
        <taxon>Actinomycetota</taxon>
        <taxon>Actinomycetes</taxon>
        <taxon>Mycobacteriales</taxon>
        <taxon>Mycobacteriaceae</taxon>
        <taxon>Mycolicibacterium</taxon>
    </lineage>
</organism>
<protein>
    <submittedName>
        <fullName evidence="1">Uncharacterized protein</fullName>
    </submittedName>
</protein>
<evidence type="ECO:0000313" key="2">
    <source>
        <dbReference type="Proteomes" id="UP000287177"/>
    </source>
</evidence>
<reference evidence="1 2" key="1">
    <citation type="submission" date="2013-06" db="EMBL/GenBank/DDBJ databases">
        <title>The draft sequence of the Mycobacterium elephantis genome.</title>
        <authorList>
            <person name="Pettersson F.B."/>
            <person name="Das S."/>
            <person name="Dasgupta S."/>
            <person name="Bhattacharya A."/>
            <person name="Kirsebom L.A."/>
        </authorList>
    </citation>
    <scope>NUCLEOTIDE SEQUENCE [LARGE SCALE GENOMIC DNA]</scope>
    <source>
        <strain evidence="1 2">DSM 44368</strain>
    </source>
</reference>
<name>A0A439DUH7_9MYCO</name>
<dbReference type="Proteomes" id="UP000287177">
    <property type="component" value="Unassembled WGS sequence"/>
</dbReference>
<proteinExistence type="predicted"/>
<evidence type="ECO:0000313" key="1">
    <source>
        <dbReference type="EMBL" id="RWA20311.1"/>
    </source>
</evidence>
<accession>A0A439DUH7</accession>
<comment type="caution">
    <text evidence="1">The sequence shown here is derived from an EMBL/GenBank/DDBJ whole genome shotgun (WGS) entry which is preliminary data.</text>
</comment>